<keyword evidence="3" id="KW-1185">Reference proteome</keyword>
<proteinExistence type="predicted"/>
<sequence>MGEYRRSLRDISAQSNFPQQIIWPNAPDMTTGKI</sequence>
<accession>A0ABX4IM95</accession>
<gene>
    <name evidence="2" type="ORF">BK796_17560</name>
</gene>
<dbReference type="Proteomes" id="UP000219642">
    <property type="component" value="Unassembled WGS sequence"/>
</dbReference>
<dbReference type="InterPro" id="IPR031893">
    <property type="entry name" value="Phage_tail_APC"/>
</dbReference>
<organism evidence="2 3">
    <name type="scientific">Kosakonia pseudosacchari</name>
    <dbReference type="NCBI Taxonomy" id="1646340"/>
    <lineage>
        <taxon>Bacteria</taxon>
        <taxon>Pseudomonadati</taxon>
        <taxon>Pseudomonadota</taxon>
        <taxon>Gammaproteobacteria</taxon>
        <taxon>Enterobacterales</taxon>
        <taxon>Enterobacteriaceae</taxon>
        <taxon>Kosakonia</taxon>
    </lineage>
</organism>
<dbReference type="Pfam" id="PF16778">
    <property type="entry name" value="Phage_tail_APC"/>
    <property type="match status" value="1"/>
</dbReference>
<protein>
    <recommendedName>
        <fullName evidence="1">Phage tail assembly chaperone-like domain-containing protein</fullName>
    </recommendedName>
</protein>
<evidence type="ECO:0000313" key="2">
    <source>
        <dbReference type="EMBL" id="PDO84707.1"/>
    </source>
</evidence>
<comment type="caution">
    <text evidence="2">The sequence shown here is derived from an EMBL/GenBank/DDBJ whole genome shotgun (WGS) entry which is preliminary data.</text>
</comment>
<dbReference type="EMBL" id="NITV01000009">
    <property type="protein sequence ID" value="PDO84707.1"/>
    <property type="molecule type" value="Genomic_DNA"/>
</dbReference>
<feature type="domain" description="Phage tail assembly chaperone-like" evidence="1">
    <location>
        <begin position="3"/>
        <end position="28"/>
    </location>
</feature>
<dbReference type="RefSeq" id="WP_097401461.1">
    <property type="nucleotide sequence ID" value="NZ_CP158850.1"/>
</dbReference>
<reference evidence="2 3" key="1">
    <citation type="submission" date="2017-06" db="EMBL/GenBank/DDBJ databases">
        <title>Draft genome sequence of nitrogen-fixing Kosakonia pseudosacchari strain NN143 isolated from sugarcane roots.</title>
        <authorList>
            <person name="Li Y."/>
            <person name="Li S."/>
            <person name="Lin L."/>
            <person name="Wu X."/>
            <person name="Yang L."/>
            <person name="Li Y."/>
            <person name="An Q."/>
        </authorList>
    </citation>
    <scope>NUCLEOTIDE SEQUENCE [LARGE SCALE GENOMIC DNA]</scope>
    <source>
        <strain evidence="2 3">NN143</strain>
    </source>
</reference>
<evidence type="ECO:0000259" key="1">
    <source>
        <dbReference type="Pfam" id="PF16778"/>
    </source>
</evidence>
<evidence type="ECO:0000313" key="3">
    <source>
        <dbReference type="Proteomes" id="UP000219642"/>
    </source>
</evidence>
<name>A0ABX4IM95_9ENTR</name>